<evidence type="ECO:0000313" key="1">
    <source>
        <dbReference type="EMBL" id="MPN10137.1"/>
    </source>
</evidence>
<dbReference type="EMBL" id="VSSQ01056280">
    <property type="protein sequence ID" value="MPN10137.1"/>
    <property type="molecule type" value="Genomic_DNA"/>
</dbReference>
<dbReference type="AlphaFoldDB" id="A0A645F7E3"/>
<name>A0A645F7E3_9ZZZZ</name>
<reference evidence="1" key="1">
    <citation type="submission" date="2019-08" db="EMBL/GenBank/DDBJ databases">
        <authorList>
            <person name="Kucharzyk K."/>
            <person name="Murdoch R.W."/>
            <person name="Higgins S."/>
            <person name="Loffler F."/>
        </authorList>
    </citation>
    <scope>NUCLEOTIDE SEQUENCE</scope>
</reference>
<proteinExistence type="predicted"/>
<protein>
    <submittedName>
        <fullName evidence="1">Uncharacterized protein</fullName>
    </submittedName>
</protein>
<gene>
    <name evidence="1" type="ORF">SDC9_157432</name>
</gene>
<organism evidence="1">
    <name type="scientific">bioreactor metagenome</name>
    <dbReference type="NCBI Taxonomy" id="1076179"/>
    <lineage>
        <taxon>unclassified sequences</taxon>
        <taxon>metagenomes</taxon>
        <taxon>ecological metagenomes</taxon>
    </lineage>
</organism>
<comment type="caution">
    <text evidence="1">The sequence shown here is derived from an EMBL/GenBank/DDBJ whole genome shotgun (WGS) entry which is preliminary data.</text>
</comment>
<accession>A0A645F7E3</accession>
<sequence>MDTTQEVDDCRAARRLLSAAATEEHVCQQNAHTRTRVSFNQEEDGFAHLMGLLNTQR</sequence>